<dbReference type="RefSeq" id="WP_084239464.1">
    <property type="nucleotide sequence ID" value="NZ_FWXT01000001.1"/>
</dbReference>
<gene>
    <name evidence="2" type="ORF">SAMN04488524_2831</name>
</gene>
<reference evidence="3" key="1">
    <citation type="submission" date="2017-04" db="EMBL/GenBank/DDBJ databases">
        <authorList>
            <person name="Varghese N."/>
            <person name="Submissions S."/>
        </authorList>
    </citation>
    <scope>NUCLEOTIDE SEQUENCE [LARGE SCALE GENOMIC DNA]</scope>
    <source>
        <strain evidence="3">DSM 12126</strain>
    </source>
</reference>
<organism evidence="2 3">
    <name type="scientific">Pedobacter africanus</name>
    <dbReference type="NCBI Taxonomy" id="151894"/>
    <lineage>
        <taxon>Bacteria</taxon>
        <taxon>Pseudomonadati</taxon>
        <taxon>Bacteroidota</taxon>
        <taxon>Sphingobacteriia</taxon>
        <taxon>Sphingobacteriales</taxon>
        <taxon>Sphingobacteriaceae</taxon>
        <taxon>Pedobacter</taxon>
    </lineage>
</organism>
<feature type="compositionally biased region" description="Basic and acidic residues" evidence="1">
    <location>
        <begin position="133"/>
        <end position="161"/>
    </location>
</feature>
<evidence type="ECO:0000313" key="3">
    <source>
        <dbReference type="Proteomes" id="UP000192756"/>
    </source>
</evidence>
<evidence type="ECO:0000256" key="1">
    <source>
        <dbReference type="SAM" id="MobiDB-lite"/>
    </source>
</evidence>
<dbReference type="Pfam" id="PF13618">
    <property type="entry name" value="Gluconate_2-dh3"/>
    <property type="match status" value="1"/>
</dbReference>
<accession>A0A1W2C267</accession>
<proteinExistence type="predicted"/>
<keyword evidence="3" id="KW-1185">Reference proteome</keyword>
<dbReference type="InterPro" id="IPR027056">
    <property type="entry name" value="Gluconate_2DH_su3"/>
</dbReference>
<dbReference type="STRING" id="151894.SAMN04488524_2831"/>
<dbReference type="OrthoDB" id="6385145at2"/>
<dbReference type="EMBL" id="FWXT01000001">
    <property type="protein sequence ID" value="SMC79104.1"/>
    <property type="molecule type" value="Genomic_DNA"/>
</dbReference>
<evidence type="ECO:0000313" key="2">
    <source>
        <dbReference type="EMBL" id="SMC79104.1"/>
    </source>
</evidence>
<protein>
    <submittedName>
        <fullName evidence="2">Gluconate 2-dehydrogenase subunit 3</fullName>
    </submittedName>
</protein>
<dbReference type="AlphaFoldDB" id="A0A1W2C267"/>
<name>A0A1W2C267_9SPHI</name>
<dbReference type="Proteomes" id="UP000192756">
    <property type="component" value="Unassembled WGS sequence"/>
</dbReference>
<sequence length="229" mass="24849">MNRREAVKSVAFLMGGALSATTIGVFLDSCNSPSGKATGSLFTEEQQKVITEVADIIIPTTSSPGAKAAGVGPFIAMMVKDCYPEDAQKAFVKGLEDLEKRSNDAYKKTFLEISVAQRQELLGKLRDETVAATKAEKEQLDKQEAAEKDKQTADPDDKAKSQTENAGNASILPKDKPKTEPRFFAIVRDLTLLGYFTSEIGATQAYSFVEIPGRYDGCVDLKPGQKVWA</sequence>
<feature type="region of interest" description="Disordered" evidence="1">
    <location>
        <begin position="133"/>
        <end position="176"/>
    </location>
</feature>